<organism evidence="2 3">
    <name type="scientific">Camelina sativa</name>
    <name type="common">False flax</name>
    <name type="synonym">Myagrum sativum</name>
    <dbReference type="NCBI Taxonomy" id="90675"/>
    <lineage>
        <taxon>Eukaryota</taxon>
        <taxon>Viridiplantae</taxon>
        <taxon>Streptophyta</taxon>
        <taxon>Embryophyta</taxon>
        <taxon>Tracheophyta</taxon>
        <taxon>Spermatophyta</taxon>
        <taxon>Magnoliopsida</taxon>
        <taxon>eudicotyledons</taxon>
        <taxon>Gunneridae</taxon>
        <taxon>Pentapetalae</taxon>
        <taxon>rosids</taxon>
        <taxon>malvids</taxon>
        <taxon>Brassicales</taxon>
        <taxon>Brassicaceae</taxon>
        <taxon>Camelineae</taxon>
        <taxon>Camelina</taxon>
    </lineage>
</organism>
<gene>
    <name evidence="3" type="primary">LOC109129161</name>
</gene>
<keyword evidence="2" id="KW-1185">Reference proteome</keyword>
<evidence type="ECO:0000313" key="2">
    <source>
        <dbReference type="Proteomes" id="UP000694864"/>
    </source>
</evidence>
<dbReference type="RefSeq" id="XP_019092360.1">
    <property type="nucleotide sequence ID" value="XM_019236815.1"/>
</dbReference>
<dbReference type="Proteomes" id="UP000694864">
    <property type="component" value="Chromosome 15"/>
</dbReference>
<reference evidence="2" key="1">
    <citation type="journal article" date="2014" name="Nat. Commun.">
        <title>The emerging biofuel crop Camelina sativa retains a highly undifferentiated hexaploid genome structure.</title>
        <authorList>
            <person name="Kagale S."/>
            <person name="Koh C."/>
            <person name="Nixon J."/>
            <person name="Bollina V."/>
            <person name="Clarke W.E."/>
            <person name="Tuteja R."/>
            <person name="Spillane C."/>
            <person name="Robinson S.J."/>
            <person name="Links M.G."/>
            <person name="Clarke C."/>
            <person name="Higgins E.E."/>
            <person name="Huebert T."/>
            <person name="Sharpe A.G."/>
            <person name="Parkin I.A."/>
        </authorList>
    </citation>
    <scope>NUCLEOTIDE SEQUENCE [LARGE SCALE GENOMIC DNA]</scope>
    <source>
        <strain evidence="2">cv. DH55</strain>
    </source>
</reference>
<evidence type="ECO:0000313" key="3">
    <source>
        <dbReference type="RefSeq" id="XP_019092360.1"/>
    </source>
</evidence>
<accession>A0ABM1R022</accession>
<sequence>MPNRGGKKRKPAAPNVSQRVGASTANKRPHTLPNQYNFTPAVQSPPPLQTPEVQRQSSAAQIRNYPPPQQLFQNSYTHPPQPTVNPTPSQEVHPSHPPSQQLFHNSYTHPPQTTVNPTRSQEVHYNPSHPPPALVDPPPTLVDPPPSPAEVSQTRSHRSHPSSQGNNFQADYPPVLPELQEDTLRALNALLLVPNRHEFTTVLSPIPLPKTEWFDRDPGSTLVRKITLQENTSFAMDEYIANPSQIDKSEIFARKVRS</sequence>
<protein>
    <submittedName>
        <fullName evidence="3">Bromodomain-containing protein 4-like</fullName>
    </submittedName>
</protein>
<proteinExistence type="predicted"/>
<feature type="compositionally biased region" description="Polar residues" evidence="1">
    <location>
        <begin position="86"/>
        <end position="120"/>
    </location>
</feature>
<name>A0ABM1R022_CAMSA</name>
<feature type="compositionally biased region" description="Basic residues" evidence="1">
    <location>
        <begin position="1"/>
        <end position="11"/>
    </location>
</feature>
<feature type="compositionally biased region" description="Polar residues" evidence="1">
    <location>
        <begin position="15"/>
        <end position="42"/>
    </location>
</feature>
<reference evidence="3" key="2">
    <citation type="submission" date="2025-08" db="UniProtKB">
        <authorList>
            <consortium name="RefSeq"/>
        </authorList>
    </citation>
    <scope>IDENTIFICATION</scope>
    <source>
        <tissue evidence="3">Leaf</tissue>
    </source>
</reference>
<dbReference type="GeneID" id="109129161"/>
<feature type="region of interest" description="Disordered" evidence="1">
    <location>
        <begin position="1"/>
        <end position="173"/>
    </location>
</feature>
<evidence type="ECO:0000256" key="1">
    <source>
        <dbReference type="SAM" id="MobiDB-lite"/>
    </source>
</evidence>
<feature type="compositionally biased region" description="Polar residues" evidence="1">
    <location>
        <begin position="51"/>
        <end position="61"/>
    </location>
</feature>
<feature type="compositionally biased region" description="Pro residues" evidence="1">
    <location>
        <begin position="128"/>
        <end position="148"/>
    </location>
</feature>